<comment type="caution">
    <text evidence="2">Lacks conserved residue(s) required for the propagation of feature annotation.</text>
</comment>
<dbReference type="Gene3D" id="2.40.50.140">
    <property type="entry name" value="Nucleic acid-binding proteins"/>
    <property type="match status" value="1"/>
</dbReference>
<dbReference type="GO" id="GO:0009295">
    <property type="term" value="C:nucleoid"/>
    <property type="evidence" value="ECO:0007669"/>
    <property type="project" value="TreeGrafter"/>
</dbReference>
<evidence type="ECO:0000256" key="2">
    <source>
        <dbReference type="HAMAP-Rule" id="MF_00984"/>
    </source>
</evidence>
<reference evidence="4 5" key="1">
    <citation type="submission" date="2018-12" db="EMBL/GenBank/DDBJ databases">
        <title>Lysinibacillus antri sp. nov., isolated from a cave soil.</title>
        <authorList>
            <person name="Narsing Rao M.P."/>
            <person name="Zhang H."/>
            <person name="Dong Z.-Y."/>
            <person name="Niu X.-K."/>
            <person name="Zhang K."/>
            <person name="Fang B.-Z."/>
            <person name="Kang Y.-Q."/>
            <person name="Xiao M."/>
            <person name="Li W.-J."/>
        </authorList>
    </citation>
    <scope>NUCLEOTIDE SEQUENCE [LARGE SCALE GENOMIC DNA]</scope>
    <source>
        <strain evidence="4 5">SYSU K30002</strain>
    </source>
</reference>
<organism evidence="4 5">
    <name type="scientific">Lysinibacillus antri</name>
    <dbReference type="NCBI Taxonomy" id="2498145"/>
    <lineage>
        <taxon>Bacteria</taxon>
        <taxon>Bacillati</taxon>
        <taxon>Bacillota</taxon>
        <taxon>Bacilli</taxon>
        <taxon>Bacillales</taxon>
        <taxon>Bacillaceae</taxon>
        <taxon>Lysinibacillus</taxon>
    </lineage>
</organism>
<evidence type="ECO:0000313" key="4">
    <source>
        <dbReference type="EMBL" id="RUL53192.1"/>
    </source>
</evidence>
<sequence>MNHVGLVGRITRDPVLKAISENRNQTNFVIAINRNFRNSQGIVDSDFVNCIAWGKLAERIVQYCGRGSLIGINGRLQSRSYTTKDNMKVFSTEVVCDDVRFYALKQPLDIASSQQVKTQTANNQEIDQHFVLPQVEEELPVPVP</sequence>
<dbReference type="CDD" id="cd04496">
    <property type="entry name" value="SSB_OBF"/>
    <property type="match status" value="1"/>
</dbReference>
<dbReference type="Pfam" id="PF00436">
    <property type="entry name" value="SSB"/>
    <property type="match status" value="1"/>
</dbReference>
<keyword evidence="1 2" id="KW-0238">DNA-binding</keyword>
<accession>A0A432LCD3</accession>
<dbReference type="HAMAP" id="MF_00984">
    <property type="entry name" value="SSB"/>
    <property type="match status" value="1"/>
</dbReference>
<name>A0A432LCD3_9BACI</name>
<comment type="subunit">
    <text evidence="2">Homotetramer.</text>
</comment>
<dbReference type="SUPFAM" id="SSF50249">
    <property type="entry name" value="Nucleic acid-binding proteins"/>
    <property type="match status" value="1"/>
</dbReference>
<dbReference type="InterPro" id="IPR000424">
    <property type="entry name" value="Primosome_PriB/ssb"/>
</dbReference>
<keyword evidence="5" id="KW-1185">Reference proteome</keyword>
<dbReference type="GO" id="GO:0003697">
    <property type="term" value="F:single-stranded DNA binding"/>
    <property type="evidence" value="ECO:0007669"/>
    <property type="project" value="UniProtKB-UniRule"/>
</dbReference>
<dbReference type="PIRSF" id="PIRSF002070">
    <property type="entry name" value="SSB"/>
    <property type="match status" value="1"/>
</dbReference>
<evidence type="ECO:0000313" key="5">
    <source>
        <dbReference type="Proteomes" id="UP000287910"/>
    </source>
</evidence>
<dbReference type="PROSITE" id="PS50935">
    <property type="entry name" value="SSB"/>
    <property type="match status" value="1"/>
</dbReference>
<dbReference type="EMBL" id="RYYR01000010">
    <property type="protein sequence ID" value="RUL53192.1"/>
    <property type="molecule type" value="Genomic_DNA"/>
</dbReference>
<proteinExistence type="inferred from homology"/>
<dbReference type="PANTHER" id="PTHR10302:SF27">
    <property type="entry name" value="SINGLE-STRANDED DNA-BINDING PROTEIN"/>
    <property type="match status" value="1"/>
</dbReference>
<dbReference type="InterPro" id="IPR012340">
    <property type="entry name" value="NA-bd_OB-fold"/>
</dbReference>
<evidence type="ECO:0000256" key="3">
    <source>
        <dbReference type="PIRNR" id="PIRNR002070"/>
    </source>
</evidence>
<dbReference type="Proteomes" id="UP000287910">
    <property type="component" value="Unassembled WGS sequence"/>
</dbReference>
<dbReference type="AlphaFoldDB" id="A0A432LCD3"/>
<dbReference type="InterPro" id="IPR011344">
    <property type="entry name" value="ssDNA-bd"/>
</dbReference>
<dbReference type="GO" id="GO:0006260">
    <property type="term" value="P:DNA replication"/>
    <property type="evidence" value="ECO:0007669"/>
    <property type="project" value="InterPro"/>
</dbReference>
<protein>
    <recommendedName>
        <fullName evidence="2 3">Single-stranded DNA-binding protein</fullName>
        <shortName evidence="2">SSB</shortName>
    </recommendedName>
</protein>
<dbReference type="PANTHER" id="PTHR10302">
    <property type="entry name" value="SINGLE-STRANDED DNA-BINDING PROTEIN"/>
    <property type="match status" value="1"/>
</dbReference>
<dbReference type="RefSeq" id="WP_126658930.1">
    <property type="nucleotide sequence ID" value="NZ_RYYR01000010.1"/>
</dbReference>
<gene>
    <name evidence="4" type="ORF">EK386_09525</name>
</gene>
<evidence type="ECO:0000256" key="1">
    <source>
        <dbReference type="ARBA" id="ARBA00023125"/>
    </source>
</evidence>
<dbReference type="NCBIfam" id="TIGR00621">
    <property type="entry name" value="ssb"/>
    <property type="match status" value="1"/>
</dbReference>
<comment type="caution">
    <text evidence="4">The sequence shown here is derived from an EMBL/GenBank/DDBJ whole genome shotgun (WGS) entry which is preliminary data.</text>
</comment>